<sequence length="167" mass="17372">MRSRTRSLLLAAGLFSLLGAAIGLPSLHSASAAPTGVTAGQEPPSAVEGFDYPDAAKILADKKIKLIKGDGHLLLADCGNSPQQIKVWTRGGDYCFLANAQRGYVTLEVPKVWALETASHPISADITSRGKTETVNVSKAGPQDGYQSVGEGTASDPAVLVELRVTG</sequence>
<organism evidence="3 4">
    <name type="scientific">Streptomyces sirii</name>
    <dbReference type="NCBI Taxonomy" id="3127701"/>
    <lineage>
        <taxon>Bacteria</taxon>
        <taxon>Bacillati</taxon>
        <taxon>Actinomycetota</taxon>
        <taxon>Actinomycetes</taxon>
        <taxon>Kitasatosporales</taxon>
        <taxon>Streptomycetaceae</taxon>
        <taxon>Streptomyces</taxon>
    </lineage>
</organism>
<feature type="chain" id="PRO_5046763889" description="Secreted protein" evidence="2">
    <location>
        <begin position="33"/>
        <end position="167"/>
    </location>
</feature>
<evidence type="ECO:0000256" key="1">
    <source>
        <dbReference type="SAM" id="MobiDB-lite"/>
    </source>
</evidence>
<dbReference type="RefSeq" id="WP_399145525.1">
    <property type="nucleotide sequence ID" value="NZ_CP147982.1"/>
</dbReference>
<dbReference type="EMBL" id="CP147982">
    <property type="protein sequence ID" value="WXK80965.1"/>
    <property type="molecule type" value="Genomic_DNA"/>
</dbReference>
<gene>
    <name evidence="3" type="ORF">WAB15_35930</name>
</gene>
<evidence type="ECO:0008006" key="5">
    <source>
        <dbReference type="Google" id="ProtNLM"/>
    </source>
</evidence>
<evidence type="ECO:0000256" key="2">
    <source>
        <dbReference type="SAM" id="SignalP"/>
    </source>
</evidence>
<accession>A0ABZ2QYB2</accession>
<evidence type="ECO:0000313" key="3">
    <source>
        <dbReference type="EMBL" id="WXK80965.1"/>
    </source>
</evidence>
<name>A0ABZ2QYB2_9ACTN</name>
<reference evidence="3 4" key="1">
    <citation type="submission" date="2024-03" db="EMBL/GenBank/DDBJ databases">
        <title>The complete genome of Streptomyces sirii sp.nov.</title>
        <authorList>
            <person name="Zakalyukina Y.V."/>
            <person name="Belik A.R."/>
            <person name="Biryukov M.V."/>
            <person name="Baturina O.A."/>
            <person name="Kabilov M.R."/>
        </authorList>
    </citation>
    <scope>NUCLEOTIDE SEQUENCE [LARGE SCALE GENOMIC DNA]</scope>
    <source>
        <strain evidence="3 4">BP-8</strain>
    </source>
</reference>
<feature type="signal peptide" evidence="2">
    <location>
        <begin position="1"/>
        <end position="32"/>
    </location>
</feature>
<proteinExistence type="predicted"/>
<evidence type="ECO:0000313" key="4">
    <source>
        <dbReference type="Proteomes" id="UP001626628"/>
    </source>
</evidence>
<dbReference type="Proteomes" id="UP001626628">
    <property type="component" value="Chromosome"/>
</dbReference>
<feature type="region of interest" description="Disordered" evidence="1">
    <location>
        <begin position="129"/>
        <end position="151"/>
    </location>
</feature>
<keyword evidence="2" id="KW-0732">Signal</keyword>
<protein>
    <recommendedName>
        <fullName evidence="5">Secreted protein</fullName>
    </recommendedName>
</protein>
<keyword evidence="4" id="KW-1185">Reference proteome</keyword>